<dbReference type="RefSeq" id="XP_024334714.1">
    <property type="nucleotide sequence ID" value="XM_024477917.1"/>
</dbReference>
<dbReference type="EMBL" id="KZ110606">
    <property type="protein sequence ID" value="OSX57920.1"/>
    <property type="molecule type" value="Genomic_DNA"/>
</dbReference>
<gene>
    <name evidence="1" type="ORF">POSPLADRAFT_1041469</name>
</gene>
<organism evidence="1 2">
    <name type="scientific">Postia placenta MAD-698-R-SB12</name>
    <dbReference type="NCBI Taxonomy" id="670580"/>
    <lineage>
        <taxon>Eukaryota</taxon>
        <taxon>Fungi</taxon>
        <taxon>Dikarya</taxon>
        <taxon>Basidiomycota</taxon>
        <taxon>Agaricomycotina</taxon>
        <taxon>Agaricomycetes</taxon>
        <taxon>Polyporales</taxon>
        <taxon>Adustoporiaceae</taxon>
        <taxon>Rhodonia</taxon>
    </lineage>
</organism>
<reference evidence="1 2" key="1">
    <citation type="submission" date="2017-04" db="EMBL/GenBank/DDBJ databases">
        <title>Genome Sequence of the Model Brown-Rot Fungus Postia placenta SB12.</title>
        <authorList>
            <consortium name="DOE Joint Genome Institute"/>
            <person name="Gaskell J."/>
            <person name="Kersten P."/>
            <person name="Larrondo L.F."/>
            <person name="Canessa P."/>
            <person name="Martinez D."/>
            <person name="Hibbett D."/>
            <person name="Schmoll M."/>
            <person name="Kubicek C.P."/>
            <person name="Martinez A.T."/>
            <person name="Yadav J."/>
            <person name="Master E."/>
            <person name="Magnuson J.K."/>
            <person name="James T."/>
            <person name="Yaver D."/>
            <person name="Berka R."/>
            <person name="Labutti K."/>
            <person name="Lipzen A."/>
            <person name="Aerts A."/>
            <person name="Barry K."/>
            <person name="Henrissat B."/>
            <person name="Blanchette R."/>
            <person name="Grigoriev I."/>
            <person name="Cullen D."/>
        </authorList>
    </citation>
    <scope>NUCLEOTIDE SEQUENCE [LARGE SCALE GENOMIC DNA]</scope>
    <source>
        <strain evidence="1 2">MAD-698-R-SB12</strain>
    </source>
</reference>
<sequence>MPNTVACARHNLKFQHLTTHNIAACVPVVLCLAFDFRQGMSALRPPPGPRSLVFGVLTGQAISLADKCLERRLFYLPPTVRSCVSPTRISRKYMRAR</sequence>
<evidence type="ECO:0000313" key="1">
    <source>
        <dbReference type="EMBL" id="OSX57920.1"/>
    </source>
</evidence>
<proteinExistence type="predicted"/>
<dbReference type="AlphaFoldDB" id="A0A1X6MNK0"/>
<accession>A0A1X6MNK0</accession>
<dbReference type="Proteomes" id="UP000194127">
    <property type="component" value="Unassembled WGS sequence"/>
</dbReference>
<dbReference type="GeneID" id="36322867"/>
<name>A0A1X6MNK0_9APHY</name>
<keyword evidence="2" id="KW-1185">Reference proteome</keyword>
<evidence type="ECO:0000313" key="2">
    <source>
        <dbReference type="Proteomes" id="UP000194127"/>
    </source>
</evidence>
<protein>
    <submittedName>
        <fullName evidence="1">Uncharacterized protein</fullName>
    </submittedName>
</protein>